<evidence type="ECO:0000313" key="5">
    <source>
        <dbReference type="EMBL" id="KAE8161025.1"/>
    </source>
</evidence>
<keyword evidence="6" id="KW-1185">Reference proteome</keyword>
<dbReference type="PANTHER" id="PTHR11699">
    <property type="entry name" value="ALDEHYDE DEHYDROGENASE-RELATED"/>
    <property type="match status" value="1"/>
</dbReference>
<evidence type="ECO:0000256" key="2">
    <source>
        <dbReference type="ARBA" id="ARBA00024226"/>
    </source>
</evidence>
<dbReference type="EMBL" id="ML738648">
    <property type="protein sequence ID" value="KAE8161025.1"/>
    <property type="molecule type" value="Genomic_DNA"/>
</dbReference>
<name>A0A5N6UQW4_ASPTM</name>
<comment type="similarity">
    <text evidence="1">Belongs to the aldehyde dehydrogenase family.</text>
</comment>
<comment type="catalytic activity">
    <reaction evidence="3">
        <text>an aldehyde + NAD(+) + H2O = a carboxylate + NADH + 2 H(+)</text>
        <dbReference type="Rhea" id="RHEA:16185"/>
        <dbReference type="ChEBI" id="CHEBI:15377"/>
        <dbReference type="ChEBI" id="CHEBI:15378"/>
        <dbReference type="ChEBI" id="CHEBI:17478"/>
        <dbReference type="ChEBI" id="CHEBI:29067"/>
        <dbReference type="ChEBI" id="CHEBI:57540"/>
        <dbReference type="ChEBI" id="CHEBI:57945"/>
        <dbReference type="EC" id="1.2.1.3"/>
    </reaction>
</comment>
<dbReference type="InterPro" id="IPR016163">
    <property type="entry name" value="Ald_DH_C"/>
</dbReference>
<dbReference type="SUPFAM" id="SSF53720">
    <property type="entry name" value="ALDH-like"/>
    <property type="match status" value="1"/>
</dbReference>
<proteinExistence type="inferred from homology"/>
<dbReference type="EC" id="1.2.1.3" evidence="2"/>
<dbReference type="AlphaFoldDB" id="A0A5N6UQW4"/>
<dbReference type="OrthoDB" id="310895at2759"/>
<protein>
    <recommendedName>
        <fullName evidence="2">aldehyde dehydrogenase (NAD(+))</fullName>
        <ecNumber evidence="2">1.2.1.3</ecNumber>
    </recommendedName>
</protein>
<feature type="domain" description="Aldehyde dehydrogenase" evidence="4">
    <location>
        <begin position="37"/>
        <end position="100"/>
    </location>
</feature>
<dbReference type="InterPro" id="IPR016161">
    <property type="entry name" value="Ald_DH/histidinol_DH"/>
</dbReference>
<reference evidence="5 6" key="1">
    <citation type="submission" date="2019-04" db="EMBL/GenBank/DDBJ databases">
        <title>Friends and foes A comparative genomics study of 23 Aspergillus species from section Flavi.</title>
        <authorList>
            <consortium name="DOE Joint Genome Institute"/>
            <person name="Kjaerbolling I."/>
            <person name="Vesth T."/>
            <person name="Frisvad J.C."/>
            <person name="Nybo J.L."/>
            <person name="Theobald S."/>
            <person name="Kildgaard S."/>
            <person name="Isbrandt T."/>
            <person name="Kuo A."/>
            <person name="Sato A."/>
            <person name="Lyhne E.K."/>
            <person name="Kogle M.E."/>
            <person name="Wiebenga A."/>
            <person name="Kun R.S."/>
            <person name="Lubbers R.J."/>
            <person name="Makela M.R."/>
            <person name="Barry K."/>
            <person name="Chovatia M."/>
            <person name="Clum A."/>
            <person name="Daum C."/>
            <person name="Haridas S."/>
            <person name="He G."/>
            <person name="LaButti K."/>
            <person name="Lipzen A."/>
            <person name="Mondo S."/>
            <person name="Riley R."/>
            <person name="Salamov A."/>
            <person name="Simmons B.A."/>
            <person name="Magnuson J.K."/>
            <person name="Henrissat B."/>
            <person name="Mortensen U.H."/>
            <person name="Larsen T.O."/>
            <person name="Devries R.P."/>
            <person name="Grigoriev I.V."/>
            <person name="Machida M."/>
            <person name="Baker S.E."/>
            <person name="Andersen M.R."/>
        </authorList>
    </citation>
    <scope>NUCLEOTIDE SEQUENCE [LARGE SCALE GENOMIC DNA]</scope>
    <source>
        <strain evidence="5 6">CBS 117626</strain>
    </source>
</reference>
<organism evidence="5 6">
    <name type="scientific">Aspergillus tamarii</name>
    <dbReference type="NCBI Taxonomy" id="41984"/>
    <lineage>
        <taxon>Eukaryota</taxon>
        <taxon>Fungi</taxon>
        <taxon>Dikarya</taxon>
        <taxon>Ascomycota</taxon>
        <taxon>Pezizomycotina</taxon>
        <taxon>Eurotiomycetes</taxon>
        <taxon>Eurotiomycetidae</taxon>
        <taxon>Eurotiales</taxon>
        <taxon>Aspergillaceae</taxon>
        <taxon>Aspergillus</taxon>
        <taxon>Aspergillus subgen. Circumdati</taxon>
    </lineage>
</organism>
<sequence length="103" mass="11713">MSATTDDQQPIETRLFANGQADNIQYERVKSYLEIGEKDGKGFINPTVFENVPIDSRLMKEEVFRPVVAINTFKTEEKAIERAITSEFGLYASIFTKDMDLTV</sequence>
<dbReference type="InterPro" id="IPR015590">
    <property type="entry name" value="Aldehyde_DH_dom"/>
</dbReference>
<evidence type="ECO:0000256" key="1">
    <source>
        <dbReference type="ARBA" id="ARBA00009986"/>
    </source>
</evidence>
<evidence type="ECO:0000256" key="3">
    <source>
        <dbReference type="ARBA" id="ARBA00049194"/>
    </source>
</evidence>
<gene>
    <name evidence="5" type="ORF">BDV40DRAFT_301741</name>
</gene>
<dbReference type="GO" id="GO:0004029">
    <property type="term" value="F:aldehyde dehydrogenase (NAD+) activity"/>
    <property type="evidence" value="ECO:0007669"/>
    <property type="project" value="UniProtKB-EC"/>
</dbReference>
<evidence type="ECO:0000313" key="6">
    <source>
        <dbReference type="Proteomes" id="UP000326950"/>
    </source>
</evidence>
<accession>A0A5N6UQW4</accession>
<dbReference type="Pfam" id="PF00171">
    <property type="entry name" value="Aldedh"/>
    <property type="match status" value="1"/>
</dbReference>
<evidence type="ECO:0000259" key="4">
    <source>
        <dbReference type="Pfam" id="PF00171"/>
    </source>
</evidence>
<dbReference type="Proteomes" id="UP000326950">
    <property type="component" value="Unassembled WGS sequence"/>
</dbReference>
<dbReference type="Gene3D" id="3.40.309.10">
    <property type="entry name" value="Aldehyde Dehydrogenase, Chain A, domain 2"/>
    <property type="match status" value="1"/>
</dbReference>